<dbReference type="RefSeq" id="XP_020433510.1">
    <property type="nucleotide sequence ID" value="XM_020576261.1"/>
</dbReference>
<feature type="compositionally biased region" description="Low complexity" evidence="1">
    <location>
        <begin position="578"/>
        <end position="587"/>
    </location>
</feature>
<feature type="compositionally biased region" description="Acidic residues" evidence="1">
    <location>
        <begin position="72"/>
        <end position="90"/>
    </location>
</feature>
<dbReference type="EMBL" id="ADBJ01000025">
    <property type="protein sequence ID" value="EFA81392.1"/>
    <property type="molecule type" value="Genomic_DNA"/>
</dbReference>
<feature type="compositionally biased region" description="Polar residues" evidence="1">
    <location>
        <begin position="539"/>
        <end position="558"/>
    </location>
</feature>
<dbReference type="GeneID" id="31360862"/>
<feature type="compositionally biased region" description="Acidic residues" evidence="1">
    <location>
        <begin position="654"/>
        <end position="666"/>
    </location>
</feature>
<sequence length="758" mass="86557">MKIKANNNIISDKVLKAESLMKNYKDTLLALSIQKLVEAFPKCGKAELSKAKKIVQAEQVLVANGYDTNDHQEDDDEAEEEESEAEEEDPVVSKKKKKAKHHHNESDVLSSCADISGRNVFDHNIIARENNVYLITRKIHCIVNVNFESSKGGRLIYTFETDTVLSSDHTCMTNLLKVDPEHKDMQWFKKKVYPITIDFTLPDGTEKDKEKIEYNNNNNTTYAQMVNLVVNSGHIKPFAKGIQYLAKLCEEFNIQIEPDKIRFKACNTAKSAYIEILMTKDFFDDYRLSERDLSLNVRVKSKHCHQVFHSLGTIEKCALVVGNGESKVTFHLLCNKKIKKTYKLNYEDIDMLNPVMDNEFDVRMVIRPKIIVDALAHFAQSLEEISLNLRKDVIIFSTYLGEESGKIAPEKALQTEIKLDVADFDEYASDGRNIDLTFSFKEFKTIISFCETISHPITFYVKQNGNALKFHTRYSDSYMIQFLIACFQTPGTINANSSSTPSSGSSSSSVQQHHHQQQQQQQQYHQQQQQQQQQHLNRDNSNNQFQLQNYSGSSNHSASHFDKSVATPHPSPHHHQHQNNQQQHHQYQNQNQMMIDNDSSYYHSLSTKDYDNEHDIDMMPPMDYASPPSTMASGMSKANENPLSVGLRGHNLNVDDEDEEDDEDYDNIASDNDQSVQPNQCNYQTVTDSILDIISGNTHPNLKCMHITFIIDSAGLDQFEQRVIDALSTNNTLRSFSYNTVCDETISPPTTLRFPTYC</sequence>
<dbReference type="PANTHER" id="PTHR15237">
    <property type="entry name" value="DNA REPAIR PROTEIN RAD9"/>
    <property type="match status" value="1"/>
</dbReference>
<evidence type="ECO:0000313" key="3">
    <source>
        <dbReference type="Proteomes" id="UP000001396"/>
    </source>
</evidence>
<dbReference type="GO" id="GO:0006281">
    <property type="term" value="P:DNA repair"/>
    <property type="evidence" value="ECO:0007669"/>
    <property type="project" value="TreeGrafter"/>
</dbReference>
<feature type="compositionally biased region" description="Basic residues" evidence="1">
    <location>
        <begin position="93"/>
        <end position="103"/>
    </location>
</feature>
<evidence type="ECO:0000313" key="2">
    <source>
        <dbReference type="EMBL" id="EFA81392.1"/>
    </source>
</evidence>
<dbReference type="Gene3D" id="3.70.10.10">
    <property type="match status" value="1"/>
</dbReference>
<protein>
    <submittedName>
        <fullName evidence="2">Component of 9-1-1 complex</fullName>
    </submittedName>
</protein>
<dbReference type="GO" id="GO:0031573">
    <property type="term" value="P:mitotic intra-S DNA damage checkpoint signaling"/>
    <property type="evidence" value="ECO:0007669"/>
    <property type="project" value="TreeGrafter"/>
</dbReference>
<feature type="region of interest" description="Disordered" evidence="1">
    <location>
        <begin position="612"/>
        <end position="679"/>
    </location>
</feature>
<feature type="compositionally biased region" description="Polar residues" evidence="1">
    <location>
        <begin position="627"/>
        <end position="642"/>
    </location>
</feature>
<dbReference type="AlphaFoldDB" id="D3BA05"/>
<dbReference type="GO" id="GO:0071479">
    <property type="term" value="P:cellular response to ionizing radiation"/>
    <property type="evidence" value="ECO:0007669"/>
    <property type="project" value="TreeGrafter"/>
</dbReference>
<organism evidence="2 3">
    <name type="scientific">Heterostelium pallidum (strain ATCC 26659 / Pp 5 / PN500)</name>
    <name type="common">Cellular slime mold</name>
    <name type="synonym">Polysphondylium pallidum</name>
    <dbReference type="NCBI Taxonomy" id="670386"/>
    <lineage>
        <taxon>Eukaryota</taxon>
        <taxon>Amoebozoa</taxon>
        <taxon>Evosea</taxon>
        <taxon>Eumycetozoa</taxon>
        <taxon>Dictyostelia</taxon>
        <taxon>Acytosteliales</taxon>
        <taxon>Acytosteliaceae</taxon>
        <taxon>Heterostelium</taxon>
    </lineage>
</organism>
<dbReference type="Pfam" id="PF04139">
    <property type="entry name" value="Rad9"/>
    <property type="match status" value="1"/>
</dbReference>
<dbReference type="InParanoid" id="D3BA05"/>
<dbReference type="Proteomes" id="UP000001396">
    <property type="component" value="Unassembled WGS sequence"/>
</dbReference>
<dbReference type="OMA" id="FAHANIY"/>
<gene>
    <name evidence="2" type="primary">rad9</name>
    <name evidence="2" type="ORF">PPL_05377</name>
</gene>
<name>D3BA05_HETP5</name>
<feature type="compositionally biased region" description="Polar residues" evidence="1">
    <location>
        <begin position="669"/>
        <end position="679"/>
    </location>
</feature>
<dbReference type="PANTHER" id="PTHR15237:SF0">
    <property type="entry name" value="CELL CYCLE CHECKPOINT CONTROL PROTEIN"/>
    <property type="match status" value="1"/>
</dbReference>
<feature type="region of interest" description="Disordered" evidence="1">
    <location>
        <begin position="495"/>
        <end position="587"/>
    </location>
</feature>
<dbReference type="InterPro" id="IPR046938">
    <property type="entry name" value="DNA_clamp_sf"/>
</dbReference>
<dbReference type="InterPro" id="IPR007268">
    <property type="entry name" value="Rad9/Ddc1"/>
</dbReference>
<reference evidence="2 3" key="1">
    <citation type="journal article" date="2011" name="Genome Res.">
        <title>Phylogeny-wide analysis of social amoeba genomes highlights ancient origins for complex intercellular communication.</title>
        <authorList>
            <person name="Heidel A.J."/>
            <person name="Lawal H.M."/>
            <person name="Felder M."/>
            <person name="Schilde C."/>
            <person name="Helps N.R."/>
            <person name="Tunggal B."/>
            <person name="Rivero F."/>
            <person name="John U."/>
            <person name="Schleicher M."/>
            <person name="Eichinger L."/>
            <person name="Platzer M."/>
            <person name="Noegel A.A."/>
            <person name="Schaap P."/>
            <person name="Gloeckner G."/>
        </authorList>
    </citation>
    <scope>NUCLEOTIDE SEQUENCE [LARGE SCALE GENOMIC DNA]</scope>
    <source>
        <strain evidence="3">ATCC 26659 / Pp 5 / PN500</strain>
    </source>
</reference>
<feature type="compositionally biased region" description="Low complexity" evidence="1">
    <location>
        <begin position="497"/>
        <end position="535"/>
    </location>
</feature>
<feature type="region of interest" description="Disordered" evidence="1">
    <location>
        <begin position="65"/>
        <end position="103"/>
    </location>
</feature>
<evidence type="ECO:0000256" key="1">
    <source>
        <dbReference type="SAM" id="MobiDB-lite"/>
    </source>
</evidence>
<comment type="caution">
    <text evidence="2">The sequence shown here is derived from an EMBL/GenBank/DDBJ whole genome shotgun (WGS) entry which is preliminary data.</text>
</comment>
<proteinExistence type="predicted"/>
<dbReference type="SUPFAM" id="SSF55979">
    <property type="entry name" value="DNA clamp"/>
    <property type="match status" value="1"/>
</dbReference>
<dbReference type="GO" id="GO:0030896">
    <property type="term" value="C:checkpoint clamp complex"/>
    <property type="evidence" value="ECO:0007669"/>
    <property type="project" value="InterPro"/>
</dbReference>
<dbReference type="STRING" id="670386.D3BA05"/>
<keyword evidence="3" id="KW-1185">Reference proteome</keyword>
<accession>D3BA05</accession>
<dbReference type="GO" id="GO:0000076">
    <property type="term" value="P:DNA replication checkpoint signaling"/>
    <property type="evidence" value="ECO:0007669"/>
    <property type="project" value="TreeGrafter"/>
</dbReference>